<evidence type="ECO:0000256" key="1">
    <source>
        <dbReference type="SAM" id="Phobius"/>
    </source>
</evidence>
<accession>A0AAE3H2F2</accession>
<keyword evidence="3" id="KW-1185">Reference proteome</keyword>
<keyword evidence="1" id="KW-1133">Transmembrane helix</keyword>
<dbReference type="AlphaFoldDB" id="A0AAE3H2F2"/>
<keyword evidence="1" id="KW-0812">Transmembrane</keyword>
<dbReference type="Pfam" id="PF13795">
    <property type="entry name" value="HupE_UreJ_2"/>
    <property type="match status" value="1"/>
</dbReference>
<evidence type="ECO:0000313" key="2">
    <source>
        <dbReference type="EMBL" id="MCP9761610.1"/>
    </source>
</evidence>
<feature type="transmembrane region" description="Helical" evidence="1">
    <location>
        <begin position="71"/>
        <end position="89"/>
    </location>
</feature>
<evidence type="ECO:0000313" key="3">
    <source>
        <dbReference type="Proteomes" id="UP001204144"/>
    </source>
</evidence>
<gene>
    <name evidence="2" type="ORF">EGI31_01495</name>
</gene>
<feature type="transmembrane region" description="Helical" evidence="1">
    <location>
        <begin position="140"/>
        <end position="163"/>
    </location>
</feature>
<dbReference type="RefSeq" id="WP_255035349.1">
    <property type="nucleotide sequence ID" value="NZ_RJUF01000002.1"/>
</dbReference>
<feature type="transmembrane region" description="Helical" evidence="1">
    <location>
        <begin position="104"/>
        <end position="125"/>
    </location>
</feature>
<proteinExistence type="predicted"/>
<name>A0AAE3H2F2_9BACT</name>
<reference evidence="2 3" key="1">
    <citation type="submission" date="2018-11" db="EMBL/GenBank/DDBJ databases">
        <title>Novel bacteria species description.</title>
        <authorList>
            <person name="Han J.-H."/>
        </authorList>
    </citation>
    <scope>NUCLEOTIDE SEQUENCE [LARGE SCALE GENOMIC DNA]</scope>
    <source>
        <strain evidence="2 3">KCTC23259</strain>
    </source>
</reference>
<feature type="transmembrane region" description="Helical" evidence="1">
    <location>
        <begin position="20"/>
        <end position="37"/>
    </location>
</feature>
<dbReference type="InterPro" id="IPR032809">
    <property type="entry name" value="Put_HupE_UreJ"/>
</dbReference>
<feature type="transmembrane region" description="Helical" evidence="1">
    <location>
        <begin position="175"/>
        <end position="192"/>
    </location>
</feature>
<feature type="transmembrane region" description="Helical" evidence="1">
    <location>
        <begin position="42"/>
        <end position="65"/>
    </location>
</feature>
<keyword evidence="1" id="KW-0472">Membrane</keyword>
<comment type="caution">
    <text evidence="2">The sequence shown here is derived from an EMBL/GenBank/DDBJ whole genome shotgun (WGS) entry which is preliminary data.</text>
</comment>
<organism evidence="2 3">
    <name type="scientific">Lacihabitans soyangensis</name>
    <dbReference type="NCBI Taxonomy" id="869394"/>
    <lineage>
        <taxon>Bacteria</taxon>
        <taxon>Pseudomonadati</taxon>
        <taxon>Bacteroidota</taxon>
        <taxon>Cytophagia</taxon>
        <taxon>Cytophagales</taxon>
        <taxon>Leadbetterellaceae</taxon>
        <taxon>Lacihabitans</taxon>
    </lineage>
</organism>
<protein>
    <submittedName>
        <fullName evidence="2">HupE/UreJ family protein</fullName>
    </submittedName>
</protein>
<dbReference type="Proteomes" id="UP001204144">
    <property type="component" value="Unassembled WGS sequence"/>
</dbReference>
<sequence>MIDFFTYFKLGYEHITDFAGYDHMLFIVALCAVYSLAEWKQILWIVTFFTIGHSITLALSVLKIVNIDSAIIEFLIPCTIFITSFSNFFEKTPESIFIKKQKPYLKYFFTMFFGLIHGLGFSNYLKSLLGQSTSIVSELFAFNIGLEIGQLIIVFIFMLLNYIFINLLNIKKRELNLIVSAMVAGITINLIIDKWIF</sequence>
<dbReference type="EMBL" id="RJUF01000002">
    <property type="protein sequence ID" value="MCP9761610.1"/>
    <property type="molecule type" value="Genomic_DNA"/>
</dbReference>